<evidence type="ECO:0000313" key="5">
    <source>
        <dbReference type="Proteomes" id="UP001633002"/>
    </source>
</evidence>
<feature type="compositionally biased region" description="Basic and acidic residues" evidence="2">
    <location>
        <begin position="230"/>
        <end position="258"/>
    </location>
</feature>
<name>A0ABD3GCN1_9MARC</name>
<keyword evidence="1" id="KW-0862">Zinc</keyword>
<dbReference type="EMBL" id="JBJQOH010000008">
    <property type="protein sequence ID" value="KAL3675952.1"/>
    <property type="molecule type" value="Genomic_DNA"/>
</dbReference>
<feature type="domain" description="CCHC-type" evidence="3">
    <location>
        <begin position="40"/>
        <end position="54"/>
    </location>
</feature>
<dbReference type="Gene3D" id="4.10.60.10">
    <property type="entry name" value="Zinc finger, CCHC-type"/>
    <property type="match status" value="1"/>
</dbReference>
<feature type="region of interest" description="Disordered" evidence="2">
    <location>
        <begin position="45"/>
        <end position="205"/>
    </location>
</feature>
<evidence type="ECO:0000256" key="1">
    <source>
        <dbReference type="PROSITE-ProRule" id="PRU00047"/>
    </source>
</evidence>
<sequence>MRGCVMMEEDADRPSKLVFELPWGGIVSQEIKYKDVPNSCFNCKRPGHQARQCPFPKQDEQGEEKVSTPKPTPNPNSSATKDSNSASPIPAAVSTPTPKDSEFHLVNPKKGRKISTSPTGLPNSPLSNRYMILEDAQDGHEDIHDIASTSAENPALPSADSETPDLGEQAVEDSQHTDPELHPLEDDEGTTTLPESPTSLIDPNVGQIVPWADGVDDDLVLTEARVAKGRPLEDKDHTPDRGNDSKRRSKQSAKESPRWRHQLQIQELPSLPEDVALQGSLALALPWVKDFCRDLYKKQTNQQKIKDLQIEVENRRRFLPYQYLEEEIQELTVLEQELINLENQEASLWYLRSRSKWLREGEAPTKYFFNLAKSRFSKDLILGLQNDQGEVVTRQRDILQLIETYYTERYNAEGEGLDSRLARQEILQLIDKRISEAEASSLNRTPTDDEVDATIKSLKRGKSPGLEGVTNDMIIDCWDFIRDDCLEMRHHGWLREIGCEVAGQRRRFKYLGVWSGRGVTQQETLTILP</sequence>
<keyword evidence="1" id="KW-0479">Metal-binding</keyword>
<dbReference type="Pfam" id="PF00098">
    <property type="entry name" value="zf-CCHC"/>
    <property type="match status" value="1"/>
</dbReference>
<gene>
    <name evidence="4" type="ORF">R1sor_025900</name>
</gene>
<dbReference type="Proteomes" id="UP001633002">
    <property type="component" value="Unassembled WGS sequence"/>
</dbReference>
<feature type="compositionally biased region" description="Polar residues" evidence="2">
    <location>
        <begin position="114"/>
        <end position="127"/>
    </location>
</feature>
<reference evidence="4 5" key="1">
    <citation type="submission" date="2024-09" db="EMBL/GenBank/DDBJ databases">
        <title>Chromosome-scale assembly of Riccia sorocarpa.</title>
        <authorList>
            <person name="Paukszto L."/>
        </authorList>
    </citation>
    <scope>NUCLEOTIDE SEQUENCE [LARGE SCALE GENOMIC DNA]</scope>
    <source>
        <strain evidence="4">LP-2024</strain>
        <tissue evidence="4">Aerial parts of the thallus</tissue>
    </source>
</reference>
<protein>
    <recommendedName>
        <fullName evidence="3">CCHC-type domain-containing protein</fullName>
    </recommendedName>
</protein>
<keyword evidence="1" id="KW-0863">Zinc-finger</keyword>
<proteinExistence type="predicted"/>
<dbReference type="AlphaFoldDB" id="A0ABD3GCN1"/>
<dbReference type="SMART" id="SM00343">
    <property type="entry name" value="ZnF_C2HC"/>
    <property type="match status" value="1"/>
</dbReference>
<dbReference type="GO" id="GO:0008270">
    <property type="term" value="F:zinc ion binding"/>
    <property type="evidence" value="ECO:0007669"/>
    <property type="project" value="UniProtKB-KW"/>
</dbReference>
<feature type="compositionally biased region" description="Polar residues" evidence="2">
    <location>
        <begin position="190"/>
        <end position="201"/>
    </location>
</feature>
<evidence type="ECO:0000256" key="2">
    <source>
        <dbReference type="SAM" id="MobiDB-lite"/>
    </source>
</evidence>
<dbReference type="SUPFAM" id="SSF57756">
    <property type="entry name" value="Retrovirus zinc finger-like domains"/>
    <property type="match status" value="1"/>
</dbReference>
<organism evidence="4 5">
    <name type="scientific">Riccia sorocarpa</name>
    <dbReference type="NCBI Taxonomy" id="122646"/>
    <lineage>
        <taxon>Eukaryota</taxon>
        <taxon>Viridiplantae</taxon>
        <taxon>Streptophyta</taxon>
        <taxon>Embryophyta</taxon>
        <taxon>Marchantiophyta</taxon>
        <taxon>Marchantiopsida</taxon>
        <taxon>Marchantiidae</taxon>
        <taxon>Marchantiales</taxon>
        <taxon>Ricciaceae</taxon>
        <taxon>Riccia</taxon>
    </lineage>
</organism>
<keyword evidence="5" id="KW-1185">Reference proteome</keyword>
<dbReference type="PROSITE" id="PS50158">
    <property type="entry name" value="ZF_CCHC"/>
    <property type="match status" value="1"/>
</dbReference>
<comment type="caution">
    <text evidence="4">The sequence shown here is derived from an EMBL/GenBank/DDBJ whole genome shotgun (WGS) entry which is preliminary data.</text>
</comment>
<feature type="compositionally biased region" description="Basic and acidic residues" evidence="2">
    <location>
        <begin position="57"/>
        <end position="67"/>
    </location>
</feature>
<dbReference type="InterPro" id="IPR001878">
    <property type="entry name" value="Znf_CCHC"/>
</dbReference>
<evidence type="ECO:0000313" key="4">
    <source>
        <dbReference type="EMBL" id="KAL3675952.1"/>
    </source>
</evidence>
<accession>A0ABD3GCN1</accession>
<feature type="region of interest" description="Disordered" evidence="2">
    <location>
        <begin position="226"/>
        <end position="261"/>
    </location>
</feature>
<evidence type="ECO:0000259" key="3">
    <source>
        <dbReference type="PROSITE" id="PS50158"/>
    </source>
</evidence>
<feature type="compositionally biased region" description="Basic and acidic residues" evidence="2">
    <location>
        <begin position="173"/>
        <end position="184"/>
    </location>
</feature>
<dbReference type="InterPro" id="IPR036875">
    <property type="entry name" value="Znf_CCHC_sf"/>
</dbReference>